<dbReference type="InterPro" id="IPR007197">
    <property type="entry name" value="rSAM"/>
</dbReference>
<name>A0A9D1VAZ8_9BACT</name>
<reference evidence="2" key="2">
    <citation type="submission" date="2021-04" db="EMBL/GenBank/DDBJ databases">
        <authorList>
            <person name="Gilroy R."/>
        </authorList>
    </citation>
    <scope>NUCLEOTIDE SEQUENCE</scope>
    <source>
        <strain evidence="2">14975</strain>
    </source>
</reference>
<dbReference type="InterPro" id="IPR034505">
    <property type="entry name" value="Coproporphyrinogen-III_oxidase"/>
</dbReference>
<evidence type="ECO:0000313" key="3">
    <source>
        <dbReference type="Proteomes" id="UP000823964"/>
    </source>
</evidence>
<gene>
    <name evidence="2" type="ORF">H9862_04315</name>
</gene>
<dbReference type="PANTHER" id="PTHR13932">
    <property type="entry name" value="COPROPORPHYRINIGEN III OXIDASE"/>
    <property type="match status" value="1"/>
</dbReference>
<dbReference type="SFLD" id="SFLDG01065">
    <property type="entry name" value="anaerobic_coproporphyrinogen-I"/>
    <property type="match status" value="1"/>
</dbReference>
<evidence type="ECO:0000313" key="2">
    <source>
        <dbReference type="EMBL" id="HIX19811.1"/>
    </source>
</evidence>
<dbReference type="PANTHER" id="PTHR13932:SF5">
    <property type="entry name" value="RADICAL S-ADENOSYL METHIONINE DOMAIN-CONTAINING PROTEIN 1, MITOCHONDRIAL"/>
    <property type="match status" value="1"/>
</dbReference>
<dbReference type="Gene3D" id="3.80.30.20">
    <property type="entry name" value="tm_1862 like domain"/>
    <property type="match status" value="1"/>
</dbReference>
<dbReference type="GO" id="GO:0051539">
    <property type="term" value="F:4 iron, 4 sulfur cluster binding"/>
    <property type="evidence" value="ECO:0007669"/>
    <property type="project" value="TreeGrafter"/>
</dbReference>
<dbReference type="Pfam" id="PF04055">
    <property type="entry name" value="Radical_SAM"/>
    <property type="match status" value="1"/>
</dbReference>
<dbReference type="GO" id="GO:0003824">
    <property type="term" value="F:catalytic activity"/>
    <property type="evidence" value="ECO:0007669"/>
    <property type="project" value="InterPro"/>
</dbReference>
<dbReference type="InterPro" id="IPR006638">
    <property type="entry name" value="Elp3/MiaA/NifB-like_rSAM"/>
</dbReference>
<dbReference type="AlphaFoldDB" id="A0A9D1VAZ8"/>
<dbReference type="PROSITE" id="PS51918">
    <property type="entry name" value="RADICAL_SAM"/>
    <property type="match status" value="1"/>
</dbReference>
<dbReference type="GO" id="GO:0006779">
    <property type="term" value="P:porphyrin-containing compound biosynthetic process"/>
    <property type="evidence" value="ECO:0007669"/>
    <property type="project" value="TreeGrafter"/>
</dbReference>
<accession>A0A9D1VAZ8</accession>
<dbReference type="SFLD" id="SFLDS00029">
    <property type="entry name" value="Radical_SAM"/>
    <property type="match status" value="1"/>
</dbReference>
<sequence length="417" mass="47435">MSWLTTAARTWLTGSSAPFLFTDENEESLDTALPGALGLYVHVPFCRRLCDFCPYCKVVYRRSEAAAYTEALLEEIRLVGERETARREVSSVYFGGGTPALLAGEFSRLTSQLARYYEVRDGIGAELHPADVRPEVLGLLREAGVTRISIGIQSFLPEFASLLGRPAPSPEALAAALREVPFETVSMDFIFALPGQSTQQVVQDVETAFAHGANHVAIYPFIDFSFTASRVPAAQKRRKREMMDAIAAHCARHGYDRDSIWTFALPGGHRYSSMTRDCYLGFGCSAVTLLRDSFKINTFSVPAYVERLREGRLPSCLTLRFSRRQRMLYYLFWRAYSMFVSEADFRAFFGTELREAFGPELWLACRLGLLRREPGGYRLTTRGAFYFHHYENFYTLSYIDKMWGVLRREAFPRELRI</sequence>
<proteinExistence type="predicted"/>
<reference evidence="2" key="1">
    <citation type="journal article" date="2021" name="PeerJ">
        <title>Extensive microbial diversity within the chicken gut microbiome revealed by metagenomics and culture.</title>
        <authorList>
            <person name="Gilroy R."/>
            <person name="Ravi A."/>
            <person name="Getino M."/>
            <person name="Pursley I."/>
            <person name="Horton D.L."/>
            <person name="Alikhan N.F."/>
            <person name="Baker D."/>
            <person name="Gharbi K."/>
            <person name="Hall N."/>
            <person name="Watson M."/>
            <person name="Adriaenssens E.M."/>
            <person name="Foster-Nyarko E."/>
            <person name="Jarju S."/>
            <person name="Secka A."/>
            <person name="Antonio M."/>
            <person name="Oren A."/>
            <person name="Chaudhuri R.R."/>
            <person name="La Ragione R."/>
            <person name="Hildebrand F."/>
            <person name="Pallen M.J."/>
        </authorList>
    </citation>
    <scope>NUCLEOTIDE SEQUENCE</scope>
    <source>
        <strain evidence="2">14975</strain>
    </source>
</reference>
<dbReference type="Proteomes" id="UP000823964">
    <property type="component" value="Unassembled WGS sequence"/>
</dbReference>
<dbReference type="CDD" id="cd01335">
    <property type="entry name" value="Radical_SAM"/>
    <property type="match status" value="1"/>
</dbReference>
<dbReference type="InterPro" id="IPR023404">
    <property type="entry name" value="rSAM_horseshoe"/>
</dbReference>
<organism evidence="2 3">
    <name type="scientific">Candidatus Akkermansia intestinigallinarum</name>
    <dbReference type="NCBI Taxonomy" id="2838431"/>
    <lineage>
        <taxon>Bacteria</taxon>
        <taxon>Pseudomonadati</taxon>
        <taxon>Verrucomicrobiota</taxon>
        <taxon>Verrucomicrobiia</taxon>
        <taxon>Verrucomicrobiales</taxon>
        <taxon>Akkermansiaceae</taxon>
        <taxon>Akkermansia</taxon>
    </lineage>
</organism>
<dbReference type="GO" id="GO:0005737">
    <property type="term" value="C:cytoplasm"/>
    <property type="evidence" value="ECO:0007669"/>
    <property type="project" value="TreeGrafter"/>
</dbReference>
<feature type="domain" description="Radical SAM core" evidence="1">
    <location>
        <begin position="31"/>
        <end position="256"/>
    </location>
</feature>
<dbReference type="SUPFAM" id="SSF102114">
    <property type="entry name" value="Radical SAM enzymes"/>
    <property type="match status" value="1"/>
</dbReference>
<dbReference type="SMART" id="SM00729">
    <property type="entry name" value="Elp3"/>
    <property type="match status" value="1"/>
</dbReference>
<comment type="caution">
    <text evidence="2">The sequence shown here is derived from an EMBL/GenBank/DDBJ whole genome shotgun (WGS) entry which is preliminary data.</text>
</comment>
<evidence type="ECO:0000259" key="1">
    <source>
        <dbReference type="PROSITE" id="PS51918"/>
    </source>
</evidence>
<dbReference type="EMBL" id="DXFQ01000072">
    <property type="protein sequence ID" value="HIX19811.1"/>
    <property type="molecule type" value="Genomic_DNA"/>
</dbReference>
<dbReference type="InterPro" id="IPR058240">
    <property type="entry name" value="rSAM_sf"/>
</dbReference>
<protein>
    <submittedName>
        <fullName evidence="2">Coproporphyrinogen III oxidase family protein</fullName>
    </submittedName>
</protein>